<keyword evidence="4 7" id="KW-0812">Transmembrane</keyword>
<comment type="similarity">
    <text evidence="2">Belongs to the resistance-nodulation-cell division (RND) (TC 2.A.6) family. MmpL subfamily.</text>
</comment>
<keyword evidence="6 7" id="KW-0472">Membrane</keyword>
<dbReference type="STRING" id="443156.SAMN04489867_1689"/>
<feature type="transmembrane region" description="Helical" evidence="7">
    <location>
        <begin position="328"/>
        <end position="355"/>
    </location>
</feature>
<evidence type="ECO:0000256" key="5">
    <source>
        <dbReference type="ARBA" id="ARBA00022989"/>
    </source>
</evidence>
<dbReference type="Pfam" id="PF03176">
    <property type="entry name" value="MMPL"/>
    <property type="match status" value="2"/>
</dbReference>
<gene>
    <name evidence="9" type="ORF">SAMN04489867_1689</name>
</gene>
<dbReference type="Gene3D" id="1.20.1640.10">
    <property type="entry name" value="Multidrug efflux transporter AcrB transmembrane domain"/>
    <property type="match status" value="2"/>
</dbReference>
<feature type="transmembrane region" description="Helical" evidence="7">
    <location>
        <begin position="188"/>
        <end position="208"/>
    </location>
</feature>
<feature type="transmembrane region" description="Helical" evidence="7">
    <location>
        <begin position="553"/>
        <end position="572"/>
    </location>
</feature>
<feature type="transmembrane region" description="Helical" evidence="7">
    <location>
        <begin position="579"/>
        <end position="600"/>
    </location>
</feature>
<evidence type="ECO:0000256" key="3">
    <source>
        <dbReference type="ARBA" id="ARBA00022475"/>
    </source>
</evidence>
<name>A0A1H0QPL4_9MICO</name>
<comment type="subcellular location">
    <subcellularLocation>
        <location evidence="1">Cell membrane</location>
        <topology evidence="1">Multi-pass membrane protein</topology>
    </subcellularLocation>
</comment>
<feature type="transmembrane region" description="Helical" evidence="7">
    <location>
        <begin position="685"/>
        <end position="713"/>
    </location>
</feature>
<organism evidence="9 10">
    <name type="scientific">Pedococcus dokdonensis</name>
    <dbReference type="NCBI Taxonomy" id="443156"/>
    <lineage>
        <taxon>Bacteria</taxon>
        <taxon>Bacillati</taxon>
        <taxon>Actinomycetota</taxon>
        <taxon>Actinomycetes</taxon>
        <taxon>Micrococcales</taxon>
        <taxon>Intrasporangiaceae</taxon>
        <taxon>Pedococcus</taxon>
    </lineage>
</organism>
<keyword evidence="5 7" id="KW-1133">Transmembrane helix</keyword>
<feature type="transmembrane region" description="Helical" evidence="7">
    <location>
        <begin position="253"/>
        <end position="271"/>
    </location>
</feature>
<dbReference type="SUPFAM" id="SSF82866">
    <property type="entry name" value="Multidrug efflux transporter AcrB transmembrane domain"/>
    <property type="match status" value="2"/>
</dbReference>
<feature type="domain" description="Membrane transport protein MMPL" evidence="8">
    <location>
        <begin position="80"/>
        <end position="363"/>
    </location>
</feature>
<dbReference type="EMBL" id="LT629711">
    <property type="protein sequence ID" value="SDP19313.1"/>
    <property type="molecule type" value="Genomic_DNA"/>
</dbReference>
<feature type="transmembrane region" description="Helical" evidence="7">
    <location>
        <begin position="658"/>
        <end position="679"/>
    </location>
</feature>
<evidence type="ECO:0000259" key="8">
    <source>
        <dbReference type="Pfam" id="PF03176"/>
    </source>
</evidence>
<feature type="transmembrane region" description="Helical" evidence="7">
    <location>
        <begin position="612"/>
        <end position="637"/>
    </location>
</feature>
<evidence type="ECO:0000256" key="4">
    <source>
        <dbReference type="ARBA" id="ARBA00022692"/>
    </source>
</evidence>
<evidence type="ECO:0000256" key="1">
    <source>
        <dbReference type="ARBA" id="ARBA00004651"/>
    </source>
</evidence>
<dbReference type="GO" id="GO:0005886">
    <property type="term" value="C:plasma membrane"/>
    <property type="evidence" value="ECO:0007669"/>
    <property type="project" value="UniProtKB-SubCell"/>
</dbReference>
<keyword evidence="10" id="KW-1185">Reference proteome</keyword>
<protein>
    <submittedName>
        <fullName evidence="9">Putative drug exporter of the RND superfamily</fullName>
    </submittedName>
</protein>
<dbReference type="InterPro" id="IPR050545">
    <property type="entry name" value="Mycobact_MmpL"/>
</dbReference>
<dbReference type="Proteomes" id="UP000199077">
    <property type="component" value="Chromosome I"/>
</dbReference>
<keyword evidence="3" id="KW-1003">Cell membrane</keyword>
<evidence type="ECO:0000256" key="7">
    <source>
        <dbReference type="SAM" id="Phobius"/>
    </source>
</evidence>
<dbReference type="OrthoDB" id="2365435at2"/>
<dbReference type="RefSeq" id="WP_091783987.1">
    <property type="nucleotide sequence ID" value="NZ_LT629711.1"/>
</dbReference>
<feature type="transmembrane region" description="Helical" evidence="7">
    <location>
        <begin position="298"/>
        <end position="316"/>
    </location>
</feature>
<feature type="transmembrane region" description="Helical" evidence="7">
    <location>
        <begin position="21"/>
        <end position="42"/>
    </location>
</feature>
<evidence type="ECO:0000256" key="6">
    <source>
        <dbReference type="ARBA" id="ARBA00023136"/>
    </source>
</evidence>
<feature type="transmembrane region" description="Helical" evidence="7">
    <location>
        <begin position="215"/>
        <end position="233"/>
    </location>
</feature>
<reference evidence="10" key="1">
    <citation type="submission" date="2016-10" db="EMBL/GenBank/DDBJ databases">
        <authorList>
            <person name="Varghese N."/>
            <person name="Submissions S."/>
        </authorList>
    </citation>
    <scope>NUCLEOTIDE SEQUENCE [LARGE SCALE GENOMIC DNA]</scope>
    <source>
        <strain evidence="10">DSM 22329</strain>
    </source>
</reference>
<feature type="domain" description="Membrane transport protein MMPL" evidence="8">
    <location>
        <begin position="414"/>
        <end position="724"/>
    </location>
</feature>
<proteinExistence type="inferred from homology"/>
<dbReference type="InterPro" id="IPR004869">
    <property type="entry name" value="MMPL_dom"/>
</dbReference>
<evidence type="ECO:0000313" key="9">
    <source>
        <dbReference type="EMBL" id="SDP19313.1"/>
    </source>
</evidence>
<evidence type="ECO:0000313" key="10">
    <source>
        <dbReference type="Proteomes" id="UP000199077"/>
    </source>
</evidence>
<dbReference type="AlphaFoldDB" id="A0A1H0QPL4"/>
<feature type="transmembrane region" description="Helical" evidence="7">
    <location>
        <begin position="376"/>
        <end position="397"/>
    </location>
</feature>
<accession>A0A1H0QPL4</accession>
<dbReference type="PANTHER" id="PTHR33406:SF6">
    <property type="entry name" value="MEMBRANE PROTEIN YDGH-RELATED"/>
    <property type="match status" value="1"/>
</dbReference>
<dbReference type="PANTHER" id="PTHR33406">
    <property type="entry name" value="MEMBRANE PROTEIN MJ1562-RELATED"/>
    <property type="match status" value="1"/>
</dbReference>
<sequence length="734" mass="76560">MRSWRKTEAGWLSRFHAWLVVTFRWFVVLGWVAAGVAAALLLPARTPQADLGGFAPPNSRAIATETASAKAFGFPILSRTMIVQRDPDGLPQATQERAAETAVAVARHEAGDVGPIAAVVPVVNAKGVIPSREHDTTVLTYVFTKPGTTFADEVGAAHTFAREHVDQPDDHLVGVTGTVPAQVAQTRILYDHLLLLEALTLVAVIGIVALKFRSVMAPFVALVTAAASYFLAVRVTNYASGFVEGGAPDELKPLVLALVLGIVTDYAIFYLSSMRSGLESGLDKVAAARACAAQTGRIVLVAGIAVAAGSAAMLVARSGFFRAFGPVLALSVLSAVVVSLTLLPALMAIVGRGLFWPTRLRPRETPAVARAAARVMTVRVVALVLGGACILGLTTLATHVPRLHLCVSFVASLPADDEAHTAAQAAAAGFAAGVVAPTEVLLQGDGVGADKDRLSKLGKAIEGQPGVAGVLSPSALPDQVGQGALVTEDGRAARFLVVLDQDPLGTTAIRDLDHLSKTMPALLQQAGLGGVRYGLAGDTAVSSELVAATNADLRRIAIAVLAVNLILLMVFLRAVVAPVLLLACSLLALAASLGCLTLLFQDRLGHEGVAFYVPFAASVLLLSLGSDYNIYGVGHIWTRARHTSLRQAIAERIPETSGAITAAGITLAASFAMLAIVPLRQFRELAFVMGLGVLIDALVVRGVLVPSLLSLLGGFSAWPRRLRTEATEDETSVS</sequence>
<evidence type="ECO:0000256" key="2">
    <source>
        <dbReference type="ARBA" id="ARBA00010157"/>
    </source>
</evidence>